<protein>
    <submittedName>
        <fullName evidence="1">Uncharacterized protein</fullName>
    </submittedName>
</protein>
<accession>A0ACC0Y7W3</accession>
<dbReference type="EMBL" id="CM047743">
    <property type="protein sequence ID" value="KAJ0031087.1"/>
    <property type="molecule type" value="Genomic_DNA"/>
</dbReference>
<reference evidence="2" key="1">
    <citation type="journal article" date="2023" name="G3 (Bethesda)">
        <title>Genome assembly and association tests identify interacting loci associated with vigor, precocity, and sex in interspecific pistachio rootstocks.</title>
        <authorList>
            <person name="Palmer W."/>
            <person name="Jacygrad E."/>
            <person name="Sagayaradj S."/>
            <person name="Cavanaugh K."/>
            <person name="Han R."/>
            <person name="Bertier L."/>
            <person name="Beede B."/>
            <person name="Kafkas S."/>
            <person name="Golino D."/>
            <person name="Preece J."/>
            <person name="Michelmore R."/>
        </authorList>
    </citation>
    <scope>NUCLEOTIDE SEQUENCE [LARGE SCALE GENOMIC DNA]</scope>
</reference>
<gene>
    <name evidence="1" type="ORF">Pint_13335</name>
</gene>
<evidence type="ECO:0000313" key="2">
    <source>
        <dbReference type="Proteomes" id="UP001163603"/>
    </source>
</evidence>
<organism evidence="1 2">
    <name type="scientific">Pistacia integerrima</name>
    <dbReference type="NCBI Taxonomy" id="434235"/>
    <lineage>
        <taxon>Eukaryota</taxon>
        <taxon>Viridiplantae</taxon>
        <taxon>Streptophyta</taxon>
        <taxon>Embryophyta</taxon>
        <taxon>Tracheophyta</taxon>
        <taxon>Spermatophyta</taxon>
        <taxon>Magnoliopsida</taxon>
        <taxon>eudicotyledons</taxon>
        <taxon>Gunneridae</taxon>
        <taxon>Pentapetalae</taxon>
        <taxon>rosids</taxon>
        <taxon>malvids</taxon>
        <taxon>Sapindales</taxon>
        <taxon>Anacardiaceae</taxon>
        <taxon>Pistacia</taxon>
    </lineage>
</organism>
<dbReference type="Proteomes" id="UP001163603">
    <property type="component" value="Chromosome 8"/>
</dbReference>
<sequence length="449" mass="51069">MGEYLPDSLILDILSRLTDSSDLARCQVASKTLHSVAQDVQYINLICTLSRYQKSRSEEGRNRVTPFKTIFRKLVQNTRRLESISIGVDRSLAGIAFDDLDDEYDDLYLNDIEFVKDWLPRVCEDLRFLSISDFWLQSCWRKSEVLALISSCCHRLLELEVKNAWLSVDGLNPMPGLTSLTLEFVRLEDKDLNKVNECFPCLQVLSLVGVGGLKEPKIHLLHLKTCLWTVSNAPLSLSIFAPNLVELKLKCIKPKFLVLETPLLSDFHLSLEKAGNVRVKEFLNLQNLQLESSSFCSIIDAFPLGNTIKKLKVDLLKSTEPETIRKLDLGALFNVFPNVNSLSLGPRAWSEVETCFCKGGLENRTEMKELKEIMAHLVIDDIDVSLSIIYCILDKCTNLSSLALLIHREVDSITASKFISRCTVDYPQVRWKWGMWKEGTEDTWLSDDI</sequence>
<comment type="caution">
    <text evidence="1">The sequence shown here is derived from an EMBL/GenBank/DDBJ whole genome shotgun (WGS) entry which is preliminary data.</text>
</comment>
<evidence type="ECO:0000313" key="1">
    <source>
        <dbReference type="EMBL" id="KAJ0031087.1"/>
    </source>
</evidence>
<name>A0ACC0Y7W3_9ROSI</name>
<proteinExistence type="predicted"/>
<keyword evidence="2" id="KW-1185">Reference proteome</keyword>